<dbReference type="EMBL" id="KL584825">
    <property type="protein sequence ID" value="KEQ66319.1"/>
    <property type="molecule type" value="Genomic_DNA"/>
</dbReference>
<dbReference type="Gene3D" id="3.90.1200.10">
    <property type="match status" value="1"/>
</dbReference>
<dbReference type="GeneID" id="63920796"/>
<evidence type="ECO:0000313" key="4">
    <source>
        <dbReference type="Proteomes" id="UP000030672"/>
    </source>
</evidence>
<dbReference type="InterPro" id="IPR051678">
    <property type="entry name" value="AGP_Transferase"/>
</dbReference>
<keyword evidence="4" id="KW-1185">Reference proteome</keyword>
<dbReference type="RefSeq" id="XP_040883342.1">
    <property type="nucleotide sequence ID" value="XM_041027423.1"/>
</dbReference>
<dbReference type="PANTHER" id="PTHR21310:SF15">
    <property type="entry name" value="AMINOGLYCOSIDE PHOSPHOTRANSFERASE DOMAIN-CONTAINING PROTEIN"/>
    <property type="match status" value="1"/>
</dbReference>
<proteinExistence type="predicted"/>
<evidence type="ECO:0000313" key="3">
    <source>
        <dbReference type="EMBL" id="KEQ66319.1"/>
    </source>
</evidence>
<gene>
    <name evidence="3" type="ORF">M437DRAFT_80810</name>
</gene>
<dbReference type="Proteomes" id="UP000030672">
    <property type="component" value="Unassembled WGS sequence"/>
</dbReference>
<evidence type="ECO:0000259" key="2">
    <source>
        <dbReference type="Pfam" id="PF01636"/>
    </source>
</evidence>
<dbReference type="STRING" id="1043003.A0A074W443"/>
<dbReference type="InterPro" id="IPR011009">
    <property type="entry name" value="Kinase-like_dom_sf"/>
</dbReference>
<feature type="domain" description="Aminoglycoside phosphotransferase" evidence="2">
    <location>
        <begin position="109"/>
        <end position="294"/>
    </location>
</feature>
<dbReference type="Gene3D" id="3.30.200.150">
    <property type="match status" value="1"/>
</dbReference>
<protein>
    <recommendedName>
        <fullName evidence="2">Aminoglycoside phosphotransferase domain-containing protein</fullName>
    </recommendedName>
</protein>
<dbReference type="SUPFAM" id="SSF56112">
    <property type="entry name" value="Protein kinase-like (PK-like)"/>
    <property type="match status" value="1"/>
</dbReference>
<accession>A0A074W443</accession>
<dbReference type="InterPro" id="IPR002575">
    <property type="entry name" value="Aminoglycoside_PTrfase"/>
</dbReference>
<feature type="compositionally biased region" description="Polar residues" evidence="1">
    <location>
        <begin position="411"/>
        <end position="420"/>
    </location>
</feature>
<dbReference type="HOGENOM" id="CLU_043196_0_0_1"/>
<organism evidence="3 4">
    <name type="scientific">Aureobasidium melanogenum (strain CBS 110374)</name>
    <name type="common">Aureobasidium pullulans var. melanogenum</name>
    <dbReference type="NCBI Taxonomy" id="1043003"/>
    <lineage>
        <taxon>Eukaryota</taxon>
        <taxon>Fungi</taxon>
        <taxon>Dikarya</taxon>
        <taxon>Ascomycota</taxon>
        <taxon>Pezizomycotina</taxon>
        <taxon>Dothideomycetes</taxon>
        <taxon>Dothideomycetidae</taxon>
        <taxon>Dothideales</taxon>
        <taxon>Saccotheciaceae</taxon>
        <taxon>Aureobasidium</taxon>
    </lineage>
</organism>
<evidence type="ECO:0000256" key="1">
    <source>
        <dbReference type="SAM" id="MobiDB-lite"/>
    </source>
</evidence>
<dbReference type="PANTHER" id="PTHR21310">
    <property type="entry name" value="AMINOGLYCOSIDE PHOSPHOTRANSFERASE-RELATED-RELATED"/>
    <property type="match status" value="1"/>
</dbReference>
<sequence length="432" mass="48999">MSFRDAFFAAYDSARKGHLQALLDKVDFDALRSIATRLHDNVPCSIPALLNAGEQAKPDAESKQILDQTGGQNCNIDICFADGVVWIARLRFEEPTVLPHDAQTPISISEVETLKFLSRTNIRVPEVFHHSCNETEIGTPYVLMEKLPGKPLQWSNASAQQKTKVMEQLADVFLELEKHPFPVTGSLSQGGVVGPFAQNHMFVSPFESLGPFSTSKDSLTSILTHEIDMIKDGELSTLATDNFLTHLWRLEHLPGLLANATDNHFYLKHADDKGDHILIDEDYNITGIIDWEWASTETKNFAFSFPCMMWPVVKYYDGSNELSQEELEFAQMFQRRGREDMAQMILQRRAWQRFLFFMAGAGVPSYDEFRDLFQGLRRSFEGEDIGSYLEWRKRACETNEASLMEFGRTRTGGSHSTSQVPDVHGSQERNKE</sequence>
<reference evidence="3 4" key="1">
    <citation type="journal article" date="2014" name="BMC Genomics">
        <title>Genome sequencing of four Aureobasidium pullulans varieties: biotechnological potential, stress tolerance, and description of new species.</title>
        <authorList>
            <person name="Gostin Ar C."/>
            <person name="Ohm R.A."/>
            <person name="Kogej T."/>
            <person name="Sonjak S."/>
            <person name="Turk M."/>
            <person name="Zajc J."/>
            <person name="Zalar P."/>
            <person name="Grube M."/>
            <person name="Sun H."/>
            <person name="Han J."/>
            <person name="Sharma A."/>
            <person name="Chiniquy J."/>
            <person name="Ngan C.Y."/>
            <person name="Lipzen A."/>
            <person name="Barry K."/>
            <person name="Grigoriev I.V."/>
            <person name="Gunde-Cimerman N."/>
        </authorList>
    </citation>
    <scope>NUCLEOTIDE SEQUENCE [LARGE SCALE GENOMIC DNA]</scope>
    <source>
        <strain evidence="3 4">CBS 110374</strain>
    </source>
</reference>
<name>A0A074W443_AURM1</name>
<feature type="region of interest" description="Disordered" evidence="1">
    <location>
        <begin position="406"/>
        <end position="432"/>
    </location>
</feature>
<dbReference type="AlphaFoldDB" id="A0A074W443"/>
<dbReference type="Pfam" id="PF01636">
    <property type="entry name" value="APH"/>
    <property type="match status" value="1"/>
</dbReference>